<dbReference type="EMBL" id="JBHSEH010000009">
    <property type="protein sequence ID" value="MFC4426679.1"/>
    <property type="molecule type" value="Genomic_DNA"/>
</dbReference>
<feature type="compositionally biased region" description="Low complexity" evidence="1">
    <location>
        <begin position="82"/>
        <end position="91"/>
    </location>
</feature>
<dbReference type="RefSeq" id="WP_380039395.1">
    <property type="nucleotide sequence ID" value="NZ_JBHSEH010000009.1"/>
</dbReference>
<sequence>MMRVFVVLAIVALLWFLWTRAQARNRQTPRQPSAPDAQAPNSAAGRTSGVRVVPTPSRPGPVEAPVRTPPKAVEARGNVPQSSRPSTVVPATPTPEPVRPARPEPVKPAFTAAPAVTPIVAAPVAGLATGTLPRGTAALDEPDAVRPEVSAAALATARASVRPDVPDEVLSDALLDVTPTQLQQMFAAVPTHVMAQAIGRQDNVSQTPVKAQDLAQLQGLGDAVDELDIWSFGDDKA</sequence>
<accession>A0ABV8XM75</accession>
<feature type="chain" id="PRO_5046477722" evidence="2">
    <location>
        <begin position="24"/>
        <end position="237"/>
    </location>
</feature>
<evidence type="ECO:0000256" key="2">
    <source>
        <dbReference type="SAM" id="SignalP"/>
    </source>
</evidence>
<name>A0ABV8XM75_9DEIO</name>
<organism evidence="3 4">
    <name type="scientific">Deinococcus navajonensis</name>
    <dbReference type="NCBI Taxonomy" id="309884"/>
    <lineage>
        <taxon>Bacteria</taxon>
        <taxon>Thermotogati</taxon>
        <taxon>Deinococcota</taxon>
        <taxon>Deinococci</taxon>
        <taxon>Deinococcales</taxon>
        <taxon>Deinococcaceae</taxon>
        <taxon>Deinococcus</taxon>
    </lineage>
</organism>
<dbReference type="Proteomes" id="UP001595998">
    <property type="component" value="Unassembled WGS sequence"/>
</dbReference>
<evidence type="ECO:0000256" key="1">
    <source>
        <dbReference type="SAM" id="MobiDB-lite"/>
    </source>
</evidence>
<gene>
    <name evidence="3" type="ORF">ACFOZ9_10670</name>
</gene>
<evidence type="ECO:0000313" key="3">
    <source>
        <dbReference type="EMBL" id="MFC4426679.1"/>
    </source>
</evidence>
<feature type="region of interest" description="Disordered" evidence="1">
    <location>
        <begin position="25"/>
        <end position="104"/>
    </location>
</feature>
<comment type="caution">
    <text evidence="3">The sequence shown here is derived from an EMBL/GenBank/DDBJ whole genome shotgun (WGS) entry which is preliminary data.</text>
</comment>
<evidence type="ECO:0000313" key="4">
    <source>
        <dbReference type="Proteomes" id="UP001595998"/>
    </source>
</evidence>
<protein>
    <submittedName>
        <fullName evidence="3">Uncharacterized protein</fullName>
    </submittedName>
</protein>
<keyword evidence="2" id="KW-0732">Signal</keyword>
<keyword evidence="4" id="KW-1185">Reference proteome</keyword>
<reference evidence="4" key="1">
    <citation type="journal article" date="2019" name="Int. J. Syst. Evol. Microbiol.">
        <title>The Global Catalogue of Microorganisms (GCM) 10K type strain sequencing project: providing services to taxonomists for standard genome sequencing and annotation.</title>
        <authorList>
            <consortium name="The Broad Institute Genomics Platform"/>
            <consortium name="The Broad Institute Genome Sequencing Center for Infectious Disease"/>
            <person name="Wu L."/>
            <person name="Ma J."/>
        </authorList>
    </citation>
    <scope>NUCLEOTIDE SEQUENCE [LARGE SCALE GENOMIC DNA]</scope>
    <source>
        <strain evidence="4">CCUG 56029</strain>
    </source>
</reference>
<feature type="signal peptide" evidence="2">
    <location>
        <begin position="1"/>
        <end position="23"/>
    </location>
</feature>
<proteinExistence type="predicted"/>